<name>A0A398CD08_9BURK</name>
<comment type="caution">
    <text evidence="5">The sequence shown here is derived from an EMBL/GenBank/DDBJ whole genome shotgun (WGS) entry which is preliminary data.</text>
</comment>
<dbReference type="PANTHER" id="PTHR33376:SF7">
    <property type="entry name" value="C4-DICARBOXYLATE-BINDING PROTEIN DCTB"/>
    <property type="match status" value="1"/>
</dbReference>
<feature type="signal peptide" evidence="4">
    <location>
        <begin position="1"/>
        <end position="26"/>
    </location>
</feature>
<dbReference type="NCBIfam" id="NF037995">
    <property type="entry name" value="TRAP_S1"/>
    <property type="match status" value="1"/>
</dbReference>
<dbReference type="Gene3D" id="3.40.190.170">
    <property type="entry name" value="Bacterial extracellular solute-binding protein, family 7"/>
    <property type="match status" value="1"/>
</dbReference>
<evidence type="ECO:0000256" key="1">
    <source>
        <dbReference type="ARBA" id="ARBA00009023"/>
    </source>
</evidence>
<accession>A0A398CD08</accession>
<dbReference type="OrthoDB" id="9794826at2"/>
<keyword evidence="6" id="KW-1185">Reference proteome</keyword>
<proteinExistence type="inferred from homology"/>
<sequence length="334" mass="36226">MTKPFFRPLTHALAAAALVLASGAQAETVLKLSHQFPGGKGDVRDEMVQMMARDVAAAKVDMVIKVFPGSSLVKPQEQWKAMLTGQIDMASFPLDYASGFHPQFGATLMPGLVKSHAHARRINDSDFMKDIKAVIEQGGVKVLADAWLAGAFASKDQCIRKPDDAKGLKVRSAGATFSQMWAGAGASVVAIPSSEVYNALQQGVISATDTSTGSFVSFRLYEQVKCITAPGDNGLWFMYEPVLISLKSWNKLNDAQKKALMAASKKAEDYFEGESKKMDDKMVETFKANKVEVVTMTEAEADAWRAVAQKTSYKNFAEKVPGGKELIEKALSVK</sequence>
<evidence type="ECO:0000256" key="4">
    <source>
        <dbReference type="SAM" id="SignalP"/>
    </source>
</evidence>
<gene>
    <name evidence="5" type="ORF">D3F03_07540</name>
</gene>
<keyword evidence="3 4" id="KW-0732">Signal</keyword>
<dbReference type="AlphaFoldDB" id="A0A398CD08"/>
<dbReference type="PANTHER" id="PTHR33376">
    <property type="match status" value="1"/>
</dbReference>
<organism evidence="5 6">
    <name type="scientific">Simplicispira hankyongi</name>
    <dbReference type="NCBI Taxonomy" id="2315688"/>
    <lineage>
        <taxon>Bacteria</taxon>
        <taxon>Pseudomonadati</taxon>
        <taxon>Pseudomonadota</taxon>
        <taxon>Betaproteobacteria</taxon>
        <taxon>Burkholderiales</taxon>
        <taxon>Comamonadaceae</taxon>
        <taxon>Simplicispira</taxon>
    </lineage>
</organism>
<dbReference type="EMBL" id="QXJC01000003">
    <property type="protein sequence ID" value="RID98120.1"/>
    <property type="molecule type" value="Genomic_DNA"/>
</dbReference>
<dbReference type="GO" id="GO:0055085">
    <property type="term" value="P:transmembrane transport"/>
    <property type="evidence" value="ECO:0007669"/>
    <property type="project" value="InterPro"/>
</dbReference>
<reference evidence="5 6" key="1">
    <citation type="submission" date="2018-09" db="EMBL/GenBank/DDBJ databases">
        <title>Draft genome of Simplicispira sp. NY-02.</title>
        <authorList>
            <person name="Im W.T."/>
        </authorList>
    </citation>
    <scope>NUCLEOTIDE SEQUENCE [LARGE SCALE GENOMIC DNA]</scope>
    <source>
        <strain evidence="5 6">NY-02</strain>
    </source>
</reference>
<evidence type="ECO:0000256" key="3">
    <source>
        <dbReference type="ARBA" id="ARBA00022729"/>
    </source>
</evidence>
<dbReference type="RefSeq" id="WP_119108783.1">
    <property type="nucleotide sequence ID" value="NZ_QXJC01000003.1"/>
</dbReference>
<dbReference type="InterPro" id="IPR018389">
    <property type="entry name" value="DctP_fam"/>
</dbReference>
<protein>
    <submittedName>
        <fullName evidence="5">ABC transporter substrate-binding protein</fullName>
    </submittedName>
</protein>
<dbReference type="Proteomes" id="UP000266302">
    <property type="component" value="Unassembled WGS sequence"/>
</dbReference>
<evidence type="ECO:0000313" key="6">
    <source>
        <dbReference type="Proteomes" id="UP000266302"/>
    </source>
</evidence>
<keyword evidence="2" id="KW-0813">Transport</keyword>
<dbReference type="Pfam" id="PF03480">
    <property type="entry name" value="DctP"/>
    <property type="match status" value="1"/>
</dbReference>
<evidence type="ECO:0000256" key="2">
    <source>
        <dbReference type="ARBA" id="ARBA00022448"/>
    </source>
</evidence>
<dbReference type="InterPro" id="IPR038404">
    <property type="entry name" value="TRAP_DctP_sf"/>
</dbReference>
<dbReference type="GO" id="GO:0015740">
    <property type="term" value="P:C4-dicarboxylate transport"/>
    <property type="evidence" value="ECO:0007669"/>
    <property type="project" value="TreeGrafter"/>
</dbReference>
<feature type="chain" id="PRO_5017311048" evidence="4">
    <location>
        <begin position="27"/>
        <end position="334"/>
    </location>
</feature>
<comment type="similarity">
    <text evidence="1">Belongs to the bacterial solute-binding protein 7 family.</text>
</comment>
<evidence type="ECO:0000313" key="5">
    <source>
        <dbReference type="EMBL" id="RID98120.1"/>
    </source>
</evidence>